<comment type="cofactor">
    <cofactor evidence="1">
        <name>Mg(2+)</name>
        <dbReference type="ChEBI" id="CHEBI:18420"/>
    </cofactor>
</comment>
<dbReference type="PANTHER" id="PTHR30001:SF1">
    <property type="entry name" value="RIBONUCLEASE E_G-LIKE PROTEIN, CHLOROPLASTIC"/>
    <property type="match status" value="1"/>
</dbReference>
<evidence type="ECO:0000313" key="10">
    <source>
        <dbReference type="EMBL" id="GEL03339.1"/>
    </source>
</evidence>
<evidence type="ECO:0000256" key="7">
    <source>
        <dbReference type="ARBA" id="ARBA00022884"/>
    </source>
</evidence>
<feature type="region of interest" description="Disordered" evidence="8">
    <location>
        <begin position="83"/>
        <end position="117"/>
    </location>
</feature>
<keyword evidence="7" id="KW-0694">RNA-binding</keyword>
<evidence type="ECO:0000256" key="8">
    <source>
        <dbReference type="SAM" id="MobiDB-lite"/>
    </source>
</evidence>
<dbReference type="GO" id="GO:0004519">
    <property type="term" value="F:endonuclease activity"/>
    <property type="evidence" value="ECO:0007669"/>
    <property type="project" value="UniProtKB-KW"/>
</dbReference>
<reference evidence="10 11" key="1">
    <citation type="submission" date="2019-07" db="EMBL/GenBank/DDBJ databases">
        <title>Whole genome shotgun sequence of Swaminathania salitolerans NBRC 104436.</title>
        <authorList>
            <person name="Hosoyama A."/>
            <person name="Uohara A."/>
            <person name="Ohji S."/>
            <person name="Ichikawa N."/>
        </authorList>
    </citation>
    <scope>NUCLEOTIDE SEQUENCE [LARGE SCALE GENOMIC DNA]</scope>
    <source>
        <strain evidence="10 11">NBRC 104436</strain>
    </source>
</reference>
<proteinExistence type="predicted"/>
<dbReference type="GO" id="GO:0046872">
    <property type="term" value="F:metal ion binding"/>
    <property type="evidence" value="ECO:0007669"/>
    <property type="project" value="UniProtKB-KW"/>
</dbReference>
<dbReference type="PANTHER" id="PTHR30001">
    <property type="entry name" value="RIBONUCLEASE"/>
    <property type="match status" value="1"/>
</dbReference>
<dbReference type="OrthoDB" id="7256894at2"/>
<keyword evidence="2" id="KW-0540">Nuclease</keyword>
<evidence type="ECO:0000259" key="9">
    <source>
        <dbReference type="Pfam" id="PF10150"/>
    </source>
</evidence>
<dbReference type="InterPro" id="IPR004659">
    <property type="entry name" value="RNase_E/G"/>
</dbReference>
<sequence length="362" mass="39192">MTECRIAWSPGEAWIAICDGDLLIDFALWRPGSPDGFGDRHLVRVRSCMPALGGAFVTLGDGTDGFLTGTHQEGTLVRARVTRSPQNGKGLRLKPAGDPHSIADSGDSGPRLLAPGPSPLEEIATRFPDVPLCHDNPALIPHIPTPLRSRLKRVPRAIDDVLAAECAELMTPEAMLAHGIRATFTPTPALIAIDLDDPEPDRRGHVDTFTANRDSFVPLAREIRMRNLSGALFVDPAGIPQRKRAALVPFLGKALASDPMQARILGATSLGLLELVRTRGRPPLHELVRSPIGIGLAALRQILNGHERHRSGRTPRLAASLAVCHALEKDPCALDAFALAFGARLMLDMEPGFPDRYWRFTP</sequence>
<dbReference type="GO" id="GO:0006364">
    <property type="term" value="P:rRNA processing"/>
    <property type="evidence" value="ECO:0007669"/>
    <property type="project" value="TreeGrafter"/>
</dbReference>
<evidence type="ECO:0000256" key="4">
    <source>
        <dbReference type="ARBA" id="ARBA00022759"/>
    </source>
</evidence>
<comment type="caution">
    <text evidence="10">The sequence shown here is derived from an EMBL/GenBank/DDBJ whole genome shotgun (WGS) entry which is preliminary data.</text>
</comment>
<keyword evidence="6" id="KW-0460">Magnesium</keyword>
<dbReference type="InterPro" id="IPR019307">
    <property type="entry name" value="RNA-bd_AU-1/RNase_E/G"/>
</dbReference>
<evidence type="ECO:0000256" key="6">
    <source>
        <dbReference type="ARBA" id="ARBA00022842"/>
    </source>
</evidence>
<keyword evidence="5" id="KW-0378">Hydrolase</keyword>
<evidence type="ECO:0000313" key="11">
    <source>
        <dbReference type="Proteomes" id="UP000321405"/>
    </source>
</evidence>
<keyword evidence="11" id="KW-1185">Reference proteome</keyword>
<feature type="domain" description="RNA-binding protein AU-1/Ribonuclease E/G" evidence="9">
    <location>
        <begin position="164"/>
        <end position="279"/>
    </location>
</feature>
<dbReference type="AlphaFoldDB" id="A0A511BSN4"/>
<name>A0A511BSN4_9PROT</name>
<dbReference type="EMBL" id="BJVC01000008">
    <property type="protein sequence ID" value="GEL03339.1"/>
    <property type="molecule type" value="Genomic_DNA"/>
</dbReference>
<evidence type="ECO:0000256" key="2">
    <source>
        <dbReference type="ARBA" id="ARBA00022722"/>
    </source>
</evidence>
<evidence type="ECO:0000256" key="1">
    <source>
        <dbReference type="ARBA" id="ARBA00001946"/>
    </source>
</evidence>
<dbReference type="Pfam" id="PF10150">
    <property type="entry name" value="RNase_E_G"/>
    <property type="match status" value="1"/>
</dbReference>
<keyword evidence="3" id="KW-0479">Metal-binding</keyword>
<protein>
    <recommendedName>
        <fullName evidence="9">RNA-binding protein AU-1/Ribonuclease E/G domain-containing protein</fullName>
    </recommendedName>
</protein>
<keyword evidence="4" id="KW-0255">Endonuclease</keyword>
<evidence type="ECO:0000256" key="5">
    <source>
        <dbReference type="ARBA" id="ARBA00022801"/>
    </source>
</evidence>
<dbReference type="RefSeq" id="WP_147094404.1">
    <property type="nucleotide sequence ID" value="NZ_BJVC01000008.1"/>
</dbReference>
<dbReference type="GO" id="GO:0005737">
    <property type="term" value="C:cytoplasm"/>
    <property type="evidence" value="ECO:0007669"/>
    <property type="project" value="TreeGrafter"/>
</dbReference>
<gene>
    <name evidence="10" type="ORF">SSA02_25020</name>
</gene>
<evidence type="ECO:0000256" key="3">
    <source>
        <dbReference type="ARBA" id="ARBA00022723"/>
    </source>
</evidence>
<dbReference type="Proteomes" id="UP000321405">
    <property type="component" value="Unassembled WGS sequence"/>
</dbReference>
<accession>A0A511BSN4</accession>
<organism evidence="10 11">
    <name type="scientific">Swaminathania salitolerans</name>
    <dbReference type="NCBI Taxonomy" id="182838"/>
    <lineage>
        <taxon>Bacteria</taxon>
        <taxon>Pseudomonadati</taxon>
        <taxon>Pseudomonadota</taxon>
        <taxon>Alphaproteobacteria</taxon>
        <taxon>Acetobacterales</taxon>
        <taxon>Acetobacteraceae</taxon>
        <taxon>Swaminathania</taxon>
    </lineage>
</organism>
<dbReference type="GO" id="GO:0016787">
    <property type="term" value="F:hydrolase activity"/>
    <property type="evidence" value="ECO:0007669"/>
    <property type="project" value="UniProtKB-KW"/>
</dbReference>
<dbReference type="GO" id="GO:0003723">
    <property type="term" value="F:RNA binding"/>
    <property type="evidence" value="ECO:0007669"/>
    <property type="project" value="UniProtKB-KW"/>
</dbReference>
<dbReference type="GO" id="GO:0004540">
    <property type="term" value="F:RNA nuclease activity"/>
    <property type="evidence" value="ECO:0007669"/>
    <property type="project" value="InterPro"/>
</dbReference>